<dbReference type="InParanoid" id="A0A0H2R657"/>
<proteinExistence type="predicted"/>
<feature type="compositionally biased region" description="Basic residues" evidence="1">
    <location>
        <begin position="150"/>
        <end position="162"/>
    </location>
</feature>
<evidence type="ECO:0000313" key="2">
    <source>
        <dbReference type="EMBL" id="KLO06832.1"/>
    </source>
</evidence>
<accession>A0A0H2R657</accession>
<feature type="compositionally biased region" description="Low complexity" evidence="1">
    <location>
        <begin position="45"/>
        <end position="57"/>
    </location>
</feature>
<feature type="compositionally biased region" description="Acidic residues" evidence="1">
    <location>
        <begin position="209"/>
        <end position="219"/>
    </location>
</feature>
<gene>
    <name evidence="2" type="ORF">SCHPADRAFT_676253</name>
</gene>
<reference evidence="2 3" key="1">
    <citation type="submission" date="2015-04" db="EMBL/GenBank/DDBJ databases">
        <title>Complete genome sequence of Schizopora paradoxa KUC8140, a cosmopolitan wood degrader in East Asia.</title>
        <authorList>
            <consortium name="DOE Joint Genome Institute"/>
            <person name="Min B."/>
            <person name="Park H."/>
            <person name="Jang Y."/>
            <person name="Kim J.-J."/>
            <person name="Kim K.H."/>
            <person name="Pangilinan J."/>
            <person name="Lipzen A."/>
            <person name="Riley R."/>
            <person name="Grigoriev I.V."/>
            <person name="Spatafora J.W."/>
            <person name="Choi I.-G."/>
        </authorList>
    </citation>
    <scope>NUCLEOTIDE SEQUENCE [LARGE SCALE GENOMIC DNA]</scope>
    <source>
        <strain evidence="2 3">KUC8140</strain>
    </source>
</reference>
<protein>
    <submittedName>
        <fullName evidence="2">Uncharacterized protein</fullName>
    </submittedName>
</protein>
<feature type="region of interest" description="Disordered" evidence="1">
    <location>
        <begin position="289"/>
        <end position="314"/>
    </location>
</feature>
<feature type="region of interest" description="Disordered" evidence="1">
    <location>
        <begin position="43"/>
        <end position="271"/>
    </location>
</feature>
<feature type="compositionally biased region" description="Low complexity" evidence="1">
    <location>
        <begin position="253"/>
        <end position="262"/>
    </location>
</feature>
<name>A0A0H2R657_9AGAM</name>
<dbReference type="EMBL" id="KQ086178">
    <property type="protein sequence ID" value="KLO06832.1"/>
    <property type="molecule type" value="Genomic_DNA"/>
</dbReference>
<dbReference type="Proteomes" id="UP000053477">
    <property type="component" value="Unassembled WGS sequence"/>
</dbReference>
<sequence>MAGAARSSRLSREMEEGEGLYEEFSALGIRCRSTSLSAQEMDCPSMTFSSSSSATTETECDTPPSSPVSESVEETTMLKYAFEEPQDDEDYPTQKEMRRVSKTNATRIGHDLLELQAEAEEGRGYEAENEGTKAQGRKVLGSSDDSPRVGMKKNRYKARKFSRQSVGTEGQISDPETPHPPSDSPNPRKAMRFRNRKPSGLSILVPQAYEDDTLDEDDMTTPVTATTRGDKTPAKQMPSKSKDTTCETPSPPSSSCSSTSNSDDFAIQNDASSAGLQSVELRPLLLDDEPSPIEALPSPLLSCGDVHSTTANRR</sequence>
<organism evidence="2 3">
    <name type="scientific">Schizopora paradoxa</name>
    <dbReference type="NCBI Taxonomy" id="27342"/>
    <lineage>
        <taxon>Eukaryota</taxon>
        <taxon>Fungi</taxon>
        <taxon>Dikarya</taxon>
        <taxon>Basidiomycota</taxon>
        <taxon>Agaricomycotina</taxon>
        <taxon>Agaricomycetes</taxon>
        <taxon>Hymenochaetales</taxon>
        <taxon>Schizoporaceae</taxon>
        <taxon>Schizopora</taxon>
    </lineage>
</organism>
<evidence type="ECO:0000313" key="3">
    <source>
        <dbReference type="Proteomes" id="UP000053477"/>
    </source>
</evidence>
<keyword evidence="3" id="KW-1185">Reference proteome</keyword>
<dbReference type="AlphaFoldDB" id="A0A0H2R657"/>
<evidence type="ECO:0000256" key="1">
    <source>
        <dbReference type="SAM" id="MobiDB-lite"/>
    </source>
</evidence>